<dbReference type="SUPFAM" id="SSF56784">
    <property type="entry name" value="HAD-like"/>
    <property type="match status" value="1"/>
</dbReference>
<dbReference type="NCBIfam" id="TIGR01489">
    <property type="entry name" value="DKMTPPase-SF"/>
    <property type="match status" value="1"/>
</dbReference>
<dbReference type="InterPro" id="IPR023214">
    <property type="entry name" value="HAD_sf"/>
</dbReference>
<evidence type="ECO:0000313" key="9">
    <source>
        <dbReference type="Proteomes" id="UP000708148"/>
    </source>
</evidence>
<evidence type="ECO:0000256" key="1">
    <source>
        <dbReference type="ARBA" id="ARBA00001946"/>
    </source>
</evidence>
<gene>
    <name evidence="8" type="ORF">OSTQU699_LOCUS7782</name>
</gene>
<accession>A0A8S1J4Q7</accession>
<feature type="binding site" evidence="7">
    <location>
        <position position="64"/>
    </location>
    <ligand>
        <name>Mg(2+)</name>
        <dbReference type="ChEBI" id="CHEBI:18420"/>
    </ligand>
</feature>
<sequence length="337" mass="37380">MQVLLSLPEREESREFLGFALARNFWWRQLRQIRGDHLINPVNIYQMGVMSPTSMAGRALVVWDFDWSLINKDSDETLVKGIGAHHIFERLIHGGMHWNQSMDLTLLAAHDDMGVSKQDALDALMTLPLEKSTKEVIQKLALLDTCDQIILSDANYVSILSVLQQHGIEDCFMDVHTNPAEFRAGALRVSPYHKSDHGCTTLKGTACPPNMCKGKVLEGFLLENNYNMVAYVGDGQGDFCACTRLGPRDLIFARTAYPGNPPENCALLKMLKSNGAAVISDEQKSSAFFKSASTGDLQHMLAPNNRVRSERIASQVVPWSDPDELASCLTKLASGWA</sequence>
<keyword evidence="2 7" id="KW-0479">Metal-binding</keyword>
<feature type="binding site" evidence="6">
    <location>
        <position position="153"/>
    </location>
    <ligand>
        <name>substrate</name>
    </ligand>
</feature>
<dbReference type="EMBL" id="CAJHUC010001826">
    <property type="protein sequence ID" value="CAD7702425.1"/>
    <property type="molecule type" value="Genomic_DNA"/>
</dbReference>
<feature type="active site" description="Nucleophile" evidence="5">
    <location>
        <position position="64"/>
    </location>
</feature>
<name>A0A8S1J4Q7_9CHLO</name>
<dbReference type="OrthoDB" id="10267182at2759"/>
<dbReference type="InterPro" id="IPR036412">
    <property type="entry name" value="HAD-like_sf"/>
</dbReference>
<dbReference type="PANTHER" id="PTHR20889">
    <property type="entry name" value="PHOSPHATASE, ORPHAN 1, 2"/>
    <property type="match status" value="1"/>
</dbReference>
<proteinExistence type="predicted"/>
<dbReference type="Pfam" id="PF06888">
    <property type="entry name" value="Put_Phosphatase"/>
    <property type="match status" value="1"/>
</dbReference>
<dbReference type="InterPro" id="IPR016965">
    <property type="entry name" value="Pase_PHOSPHO-typ"/>
</dbReference>
<dbReference type="GO" id="GO:0016791">
    <property type="term" value="F:phosphatase activity"/>
    <property type="evidence" value="ECO:0007669"/>
    <property type="project" value="InterPro"/>
</dbReference>
<feature type="active site" description="Proton donor" evidence="5">
    <location>
        <position position="66"/>
    </location>
</feature>
<evidence type="ECO:0000313" key="8">
    <source>
        <dbReference type="EMBL" id="CAD7702425.1"/>
    </source>
</evidence>
<dbReference type="Proteomes" id="UP000708148">
    <property type="component" value="Unassembled WGS sequence"/>
</dbReference>
<evidence type="ECO:0000256" key="5">
    <source>
        <dbReference type="PIRSR" id="PIRSR031051-1"/>
    </source>
</evidence>
<evidence type="ECO:0000256" key="3">
    <source>
        <dbReference type="ARBA" id="ARBA00022801"/>
    </source>
</evidence>
<feature type="binding site" evidence="7">
    <location>
        <position position="234"/>
    </location>
    <ligand>
        <name>Mg(2+)</name>
        <dbReference type="ChEBI" id="CHEBI:18420"/>
    </ligand>
</feature>
<feature type="binding site" evidence="7">
    <location>
        <position position="66"/>
    </location>
    <ligand>
        <name>Mg(2+)</name>
        <dbReference type="ChEBI" id="CHEBI:18420"/>
    </ligand>
</feature>
<dbReference type="GO" id="GO:0046872">
    <property type="term" value="F:metal ion binding"/>
    <property type="evidence" value="ECO:0007669"/>
    <property type="project" value="UniProtKB-KW"/>
</dbReference>
<evidence type="ECO:0000256" key="7">
    <source>
        <dbReference type="PIRSR" id="PIRSR031051-3"/>
    </source>
</evidence>
<dbReference type="PANTHER" id="PTHR20889:SF12">
    <property type="entry name" value="LP01149P"/>
    <property type="match status" value="1"/>
</dbReference>
<comment type="caution">
    <text evidence="8">The sequence shown here is derived from an EMBL/GenBank/DDBJ whole genome shotgun (WGS) entry which is preliminary data.</text>
</comment>
<evidence type="ECO:0000256" key="6">
    <source>
        <dbReference type="PIRSR" id="PIRSR031051-2"/>
    </source>
</evidence>
<evidence type="ECO:0000256" key="2">
    <source>
        <dbReference type="ARBA" id="ARBA00022723"/>
    </source>
</evidence>
<dbReference type="InterPro" id="IPR006384">
    <property type="entry name" value="HAD_hydro_PyrdxlP_Pase-like"/>
</dbReference>
<keyword evidence="9" id="KW-1185">Reference proteome</keyword>
<dbReference type="Gene3D" id="3.40.50.1000">
    <property type="entry name" value="HAD superfamily/HAD-like"/>
    <property type="match status" value="1"/>
</dbReference>
<dbReference type="NCBIfam" id="TIGR01488">
    <property type="entry name" value="HAD-SF-IB"/>
    <property type="match status" value="1"/>
</dbReference>
<keyword evidence="3" id="KW-0378">Hydrolase</keyword>
<organism evidence="8 9">
    <name type="scientific">Ostreobium quekettii</name>
    <dbReference type="NCBI Taxonomy" id="121088"/>
    <lineage>
        <taxon>Eukaryota</taxon>
        <taxon>Viridiplantae</taxon>
        <taxon>Chlorophyta</taxon>
        <taxon>core chlorophytes</taxon>
        <taxon>Ulvophyceae</taxon>
        <taxon>TCBD clade</taxon>
        <taxon>Bryopsidales</taxon>
        <taxon>Ostreobineae</taxon>
        <taxon>Ostreobiaceae</taxon>
        <taxon>Ostreobium</taxon>
    </lineage>
</organism>
<dbReference type="AlphaFoldDB" id="A0A8S1J4Q7"/>
<feature type="binding site" evidence="6">
    <location>
        <position position="75"/>
    </location>
    <ligand>
        <name>substrate</name>
    </ligand>
</feature>
<keyword evidence="4 7" id="KW-0460">Magnesium</keyword>
<comment type="cofactor">
    <cofactor evidence="1 7">
        <name>Mg(2+)</name>
        <dbReference type="ChEBI" id="CHEBI:18420"/>
    </cofactor>
</comment>
<evidence type="ECO:0000256" key="4">
    <source>
        <dbReference type="ARBA" id="ARBA00022842"/>
    </source>
</evidence>
<reference evidence="8" key="1">
    <citation type="submission" date="2020-12" db="EMBL/GenBank/DDBJ databases">
        <authorList>
            <person name="Iha C."/>
        </authorList>
    </citation>
    <scope>NUCLEOTIDE SEQUENCE</scope>
</reference>
<protein>
    <submittedName>
        <fullName evidence="8">Uncharacterized protein</fullName>
    </submittedName>
</protein>